<reference evidence="1 2" key="1">
    <citation type="submission" date="2016-01" db="EMBL/GenBank/DDBJ databases">
        <authorList>
            <person name="Oliw E.H."/>
        </authorList>
    </citation>
    <scope>NUCLEOTIDE SEQUENCE [LARGE SCALE GENOMIC DNA]</scope>
    <source>
        <strain evidence="1">LMG 22029</strain>
    </source>
</reference>
<name>A0A158FZ17_CABSO</name>
<protein>
    <submittedName>
        <fullName evidence="1">Uncharacterized protein</fullName>
    </submittedName>
</protein>
<proteinExistence type="predicted"/>
<sequence>MKHPNAADFVRRIRFIARFTTTAAFIRMLHGVQGRKLDSYNLSAHDPLACFWKPCWIRPGEE</sequence>
<dbReference type="EMBL" id="FCOC02000004">
    <property type="protein sequence ID" value="SAL24877.1"/>
    <property type="molecule type" value="Genomic_DNA"/>
</dbReference>
<organism evidence="1 2">
    <name type="scientific">Caballeronia sordidicola</name>
    <name type="common">Burkholderia sordidicola</name>
    <dbReference type="NCBI Taxonomy" id="196367"/>
    <lineage>
        <taxon>Bacteria</taxon>
        <taxon>Pseudomonadati</taxon>
        <taxon>Pseudomonadota</taxon>
        <taxon>Betaproteobacteria</taxon>
        <taxon>Burkholderiales</taxon>
        <taxon>Burkholderiaceae</taxon>
        <taxon>Caballeronia</taxon>
    </lineage>
</organism>
<dbReference type="AlphaFoldDB" id="A0A158FZ17"/>
<dbReference type="RefSeq" id="WP_157766604.1">
    <property type="nucleotide sequence ID" value="NZ_FCOC02000004.1"/>
</dbReference>
<evidence type="ECO:0000313" key="1">
    <source>
        <dbReference type="EMBL" id="SAL24877.1"/>
    </source>
</evidence>
<accession>A0A158FZ17</accession>
<gene>
    <name evidence="1" type="ORF">AWB64_01977</name>
</gene>
<evidence type="ECO:0000313" key="2">
    <source>
        <dbReference type="Proteomes" id="UP000054893"/>
    </source>
</evidence>
<dbReference type="Proteomes" id="UP000054893">
    <property type="component" value="Unassembled WGS sequence"/>
</dbReference>